<feature type="signal peptide" evidence="1">
    <location>
        <begin position="1"/>
        <end position="24"/>
    </location>
</feature>
<evidence type="ECO:0000313" key="4">
    <source>
        <dbReference type="Proteomes" id="UP000326570"/>
    </source>
</evidence>
<reference evidence="3 4" key="1">
    <citation type="submission" date="2019-09" db="EMBL/GenBank/DDBJ databases">
        <title>Genome sequence of Adhaeribacter sp. M2.</title>
        <authorList>
            <person name="Srinivasan S."/>
        </authorList>
    </citation>
    <scope>NUCLEOTIDE SEQUENCE [LARGE SCALE GENOMIC DNA]</scope>
    <source>
        <strain evidence="3 4">M2</strain>
    </source>
</reference>
<dbReference type="Pfam" id="PF18962">
    <property type="entry name" value="Por_Secre_tail"/>
    <property type="match status" value="1"/>
</dbReference>
<protein>
    <submittedName>
        <fullName evidence="3">T9SS type A sorting domain-containing protein</fullName>
    </submittedName>
</protein>
<evidence type="ECO:0000256" key="1">
    <source>
        <dbReference type="SAM" id="SignalP"/>
    </source>
</evidence>
<accession>A0A5N1J529</accession>
<proteinExistence type="predicted"/>
<keyword evidence="1" id="KW-0732">Signal</keyword>
<dbReference type="PANTHER" id="PTHR42754:SF1">
    <property type="entry name" value="LIPOPROTEIN"/>
    <property type="match status" value="1"/>
</dbReference>
<dbReference type="EMBL" id="VTWT01000001">
    <property type="protein sequence ID" value="KAA9346016.1"/>
    <property type="molecule type" value="Genomic_DNA"/>
</dbReference>
<keyword evidence="4" id="KW-1185">Reference proteome</keyword>
<gene>
    <name evidence="3" type="ORF">F0P94_02750</name>
</gene>
<dbReference type="RefSeq" id="WP_150902159.1">
    <property type="nucleotide sequence ID" value="NZ_VTWT01000001.1"/>
</dbReference>
<feature type="chain" id="PRO_5024863566" evidence="1">
    <location>
        <begin position="25"/>
        <end position="545"/>
    </location>
</feature>
<organism evidence="3 4">
    <name type="scientific">Adhaeribacter soli</name>
    <dbReference type="NCBI Taxonomy" id="2607655"/>
    <lineage>
        <taxon>Bacteria</taxon>
        <taxon>Pseudomonadati</taxon>
        <taxon>Bacteroidota</taxon>
        <taxon>Cytophagia</taxon>
        <taxon>Cytophagales</taxon>
        <taxon>Hymenobacteraceae</taxon>
        <taxon>Adhaeribacter</taxon>
    </lineage>
</organism>
<feature type="domain" description="Secretion system C-terminal sorting" evidence="2">
    <location>
        <begin position="468"/>
        <end position="544"/>
    </location>
</feature>
<dbReference type="InterPro" id="IPR026444">
    <property type="entry name" value="Secre_tail"/>
</dbReference>
<evidence type="ECO:0000313" key="3">
    <source>
        <dbReference type="EMBL" id="KAA9346016.1"/>
    </source>
</evidence>
<comment type="caution">
    <text evidence="3">The sequence shown here is derived from an EMBL/GenBank/DDBJ whole genome shotgun (WGS) entry which is preliminary data.</text>
</comment>
<name>A0A5N1J529_9BACT</name>
<sequence length="545" mass="59385">MKTQTLCRAVLISIFCSVILNVSAQIPTVQWDKSFGGNDLDIPNDIISTNDGGYLISGYSASSKNGDKSSVFQGGFDHWIIKTDAFGNKQWDKSFGGSGQERAFNAFQRSDGSYLVGGFSGSGITNDKSEPSRGVEDFWLLKLDQNGNKLWDKAYGGNSSEYFKSMNPTSDGGFILGGWSESGISGEKSEVSRGNSDYWIVKIDSNGTKQWDRTFGGSSVEWFNNVQQTNDGGYIIGGSSADNSANSGDRTQTSRGRTDIWIVKTNSLGVKQWDKTFGGNKLDEVHSIIQTPDGGYLLGGYSYSDASGNKNAANLGDSDFWLIKIDSLGNKLWDKTFGGANYDAIQKIIKTKDGNYLLAGISASGISNTKLDANIGDNDFWLVKVDGNGNILWDKTIGGSLADNLSSVIEIASEEYLLAGYSMSDYSGDKTSFNKGVWDFWILKLGTPYYTRTISNISKPTNLSHLSIYPNPTYSETGINLQFSTNQIVTATLSNSLGQQIEKRILSPKNGSITENFSTNNLTKGIYFLAVFSNHTQIVKKIVVK</sequence>
<dbReference type="AlphaFoldDB" id="A0A5N1J529"/>
<dbReference type="NCBIfam" id="TIGR04183">
    <property type="entry name" value="Por_Secre_tail"/>
    <property type="match status" value="1"/>
</dbReference>
<evidence type="ECO:0000259" key="2">
    <source>
        <dbReference type="Pfam" id="PF18962"/>
    </source>
</evidence>
<dbReference type="Proteomes" id="UP000326570">
    <property type="component" value="Unassembled WGS sequence"/>
</dbReference>
<dbReference type="PANTHER" id="PTHR42754">
    <property type="entry name" value="ENDOGLUCANASE"/>
    <property type="match status" value="1"/>
</dbReference>